<dbReference type="AlphaFoldDB" id="A0A8J8T6Q9"/>
<gene>
    <name evidence="1" type="ORF">FGO68_gene4085</name>
</gene>
<dbReference type="InterPro" id="IPR032675">
    <property type="entry name" value="LRR_dom_sf"/>
</dbReference>
<name>A0A8J8T6Q9_HALGN</name>
<comment type="caution">
    <text evidence="1">The sequence shown here is derived from an EMBL/GenBank/DDBJ whole genome shotgun (WGS) entry which is preliminary data.</text>
</comment>
<sequence length="213" mass="24843">MSLKLDSFIDCNNHTYEGLLDQLTKVHQLETLEITNQSRVSIGYENNQIYKSIKTLKLIDSQILTRNESTVFILKSLTSLVNLIISFNKIDEIEQQIFPAITYLKNLQSMRLVQGEDSKSGIYANLLFSMMNQHKVNYVKHVYLDIQQLILKSEQDQYQTPNLKEILVNLKRQSGMKVIVSQRRGGHIELEIESTMNCWTIRTERIMIDFVRI</sequence>
<dbReference type="Gene3D" id="3.80.10.10">
    <property type="entry name" value="Ribonuclease Inhibitor"/>
    <property type="match status" value="1"/>
</dbReference>
<dbReference type="Proteomes" id="UP000785679">
    <property type="component" value="Unassembled WGS sequence"/>
</dbReference>
<keyword evidence="2" id="KW-1185">Reference proteome</keyword>
<protein>
    <submittedName>
        <fullName evidence="1">Uncharacterized protein</fullName>
    </submittedName>
</protein>
<organism evidence="1 2">
    <name type="scientific">Halteria grandinella</name>
    <dbReference type="NCBI Taxonomy" id="5974"/>
    <lineage>
        <taxon>Eukaryota</taxon>
        <taxon>Sar</taxon>
        <taxon>Alveolata</taxon>
        <taxon>Ciliophora</taxon>
        <taxon>Intramacronucleata</taxon>
        <taxon>Spirotrichea</taxon>
        <taxon>Stichotrichia</taxon>
        <taxon>Sporadotrichida</taxon>
        <taxon>Halteriidae</taxon>
        <taxon>Halteria</taxon>
    </lineage>
</organism>
<evidence type="ECO:0000313" key="2">
    <source>
        <dbReference type="Proteomes" id="UP000785679"/>
    </source>
</evidence>
<proteinExistence type="predicted"/>
<evidence type="ECO:0000313" key="1">
    <source>
        <dbReference type="EMBL" id="TNV84394.1"/>
    </source>
</evidence>
<dbReference type="EMBL" id="RRYP01002815">
    <property type="protein sequence ID" value="TNV84394.1"/>
    <property type="molecule type" value="Genomic_DNA"/>
</dbReference>
<accession>A0A8J8T6Q9</accession>
<reference evidence="1" key="1">
    <citation type="submission" date="2019-06" db="EMBL/GenBank/DDBJ databases">
        <authorList>
            <person name="Zheng W."/>
        </authorList>
    </citation>
    <scope>NUCLEOTIDE SEQUENCE</scope>
    <source>
        <strain evidence="1">QDHG01</strain>
    </source>
</reference>
<dbReference type="SUPFAM" id="SSF52047">
    <property type="entry name" value="RNI-like"/>
    <property type="match status" value="1"/>
</dbReference>